<feature type="binding site" evidence="3">
    <location>
        <position position="32"/>
    </location>
    <ligand>
        <name>Cu cation</name>
        <dbReference type="ChEBI" id="CHEBI:23378"/>
    </ligand>
</feature>
<comment type="caution">
    <text evidence="5">The sequence shown here is derived from an EMBL/GenBank/DDBJ whole genome shotgun (WGS) entry which is preliminary data.</text>
</comment>
<gene>
    <name evidence="5" type="primary">Sco2_0</name>
    <name evidence="5" type="ORF">SYRPAR_R13638</name>
</gene>
<sequence>LLDHTGRRRRMADFHGQWVLLYFGFTRCPDICPEELEKLCGAVGRLERDPALPPVQPLFVTLDPRRDDAAAMARYIRDFHPRLLGLTGSPEEVEAAAHAYRVYSHAGPPDEAGDYVVDHSIAIYLLGPDGLLLDYYGRSKTEEQIVQSVRQHMQTYKPLPD</sequence>
<comment type="similarity">
    <text evidence="2">Belongs to the SCO1/2 family.</text>
</comment>
<dbReference type="AlphaFoldDB" id="A0A7L3BD13"/>
<feature type="binding site" evidence="3">
    <location>
        <position position="119"/>
    </location>
    <ligand>
        <name>Cu cation</name>
        <dbReference type="ChEBI" id="CHEBI:23378"/>
    </ligand>
</feature>
<keyword evidence="3" id="KW-0186">Copper</keyword>
<dbReference type="EMBL" id="VZTO01027109">
    <property type="protein sequence ID" value="NXT29809.1"/>
    <property type="molecule type" value="Genomic_DNA"/>
</dbReference>
<evidence type="ECO:0000256" key="1">
    <source>
        <dbReference type="ARBA" id="ARBA00004434"/>
    </source>
</evidence>
<dbReference type="SUPFAM" id="SSF52833">
    <property type="entry name" value="Thioredoxin-like"/>
    <property type="match status" value="1"/>
</dbReference>
<comment type="subcellular location">
    <subcellularLocation>
        <location evidence="1">Mitochondrion inner membrane</location>
        <topology evidence="1">Single-pass membrane protein</topology>
    </subcellularLocation>
</comment>
<accession>A0A7L3BD13</accession>
<dbReference type="CDD" id="cd02968">
    <property type="entry name" value="SCO"/>
    <property type="match status" value="1"/>
</dbReference>
<evidence type="ECO:0000313" key="6">
    <source>
        <dbReference type="Proteomes" id="UP000536260"/>
    </source>
</evidence>
<organism evidence="5 6">
    <name type="scientific">Syrrhaptes paradoxus</name>
    <name type="common">Pallas's sandgrouse</name>
    <dbReference type="NCBI Taxonomy" id="302527"/>
    <lineage>
        <taxon>Eukaryota</taxon>
        <taxon>Metazoa</taxon>
        <taxon>Chordata</taxon>
        <taxon>Craniata</taxon>
        <taxon>Vertebrata</taxon>
        <taxon>Euteleostomi</taxon>
        <taxon>Archelosauria</taxon>
        <taxon>Archosauria</taxon>
        <taxon>Dinosauria</taxon>
        <taxon>Saurischia</taxon>
        <taxon>Theropoda</taxon>
        <taxon>Coelurosauria</taxon>
        <taxon>Aves</taxon>
        <taxon>Neognathae</taxon>
        <taxon>Neoaves</taxon>
        <taxon>Columbimorphae</taxon>
        <taxon>Pterocliformes</taxon>
        <taxon>Pteroclidae</taxon>
        <taxon>Syrrhaptes</taxon>
    </lineage>
</organism>
<feature type="non-terminal residue" evidence="5">
    <location>
        <position position="1"/>
    </location>
</feature>
<protein>
    <submittedName>
        <fullName evidence="5">SCO2 protein</fullName>
    </submittedName>
</protein>
<feature type="disulfide bond" description="Redox-active" evidence="4">
    <location>
        <begin position="28"/>
        <end position="32"/>
    </location>
</feature>
<dbReference type="PANTHER" id="PTHR12151">
    <property type="entry name" value="ELECTRON TRANSPORT PROTIN SCO1/SENC FAMILY MEMBER"/>
    <property type="match status" value="1"/>
</dbReference>
<dbReference type="FunFam" id="3.40.30.10:FF:000013">
    <property type="entry name" value="Blast:Protein SCO1 homolog, mitochondrial"/>
    <property type="match status" value="1"/>
</dbReference>
<dbReference type="Gene3D" id="3.40.30.10">
    <property type="entry name" value="Glutaredoxin"/>
    <property type="match status" value="1"/>
</dbReference>
<evidence type="ECO:0000313" key="5">
    <source>
        <dbReference type="EMBL" id="NXT29809.1"/>
    </source>
</evidence>
<dbReference type="InterPro" id="IPR036249">
    <property type="entry name" value="Thioredoxin-like_sf"/>
</dbReference>
<evidence type="ECO:0000256" key="4">
    <source>
        <dbReference type="PIRSR" id="PIRSR603782-2"/>
    </source>
</evidence>
<keyword evidence="3" id="KW-0479">Metal-binding</keyword>
<dbReference type="PANTHER" id="PTHR12151:SF2">
    <property type="entry name" value="PROTEIN SCO2 HOMOLOG, MITOCHONDRIAL"/>
    <property type="match status" value="1"/>
</dbReference>
<feature type="binding site" evidence="3">
    <location>
        <position position="28"/>
    </location>
    <ligand>
        <name>Cu cation</name>
        <dbReference type="ChEBI" id="CHEBI:23378"/>
    </ligand>
</feature>
<name>A0A7L3BD13_9AVES</name>
<evidence type="ECO:0000256" key="3">
    <source>
        <dbReference type="PIRSR" id="PIRSR603782-1"/>
    </source>
</evidence>
<reference evidence="5 6" key="1">
    <citation type="submission" date="2019-09" db="EMBL/GenBank/DDBJ databases">
        <title>Bird 10,000 Genomes (B10K) Project - Family phase.</title>
        <authorList>
            <person name="Zhang G."/>
        </authorList>
    </citation>
    <scope>NUCLEOTIDE SEQUENCE [LARGE SCALE GENOMIC DNA]</scope>
    <source>
        <strain evidence="5">B10K-DU-003-42</strain>
        <tissue evidence="5">Mixed tissue sample</tissue>
    </source>
</reference>
<dbReference type="Pfam" id="PF02630">
    <property type="entry name" value="SCO1-SenC"/>
    <property type="match status" value="1"/>
</dbReference>
<keyword evidence="6" id="KW-1185">Reference proteome</keyword>
<dbReference type="Proteomes" id="UP000536260">
    <property type="component" value="Unassembled WGS sequence"/>
</dbReference>
<dbReference type="GO" id="GO:0005743">
    <property type="term" value="C:mitochondrial inner membrane"/>
    <property type="evidence" value="ECO:0007669"/>
    <property type="project" value="UniProtKB-SubCell"/>
</dbReference>
<dbReference type="InterPro" id="IPR003782">
    <property type="entry name" value="SCO1/SenC"/>
</dbReference>
<dbReference type="GO" id="GO:0046872">
    <property type="term" value="F:metal ion binding"/>
    <property type="evidence" value="ECO:0007669"/>
    <property type="project" value="UniProtKB-KW"/>
</dbReference>
<keyword evidence="4" id="KW-1015">Disulfide bond</keyword>
<proteinExistence type="inferred from homology"/>
<evidence type="ECO:0000256" key="2">
    <source>
        <dbReference type="ARBA" id="ARBA00010996"/>
    </source>
</evidence>
<dbReference type="GO" id="GO:0033617">
    <property type="term" value="P:mitochondrial respiratory chain complex IV assembly"/>
    <property type="evidence" value="ECO:0007669"/>
    <property type="project" value="TreeGrafter"/>
</dbReference>
<feature type="non-terminal residue" evidence="5">
    <location>
        <position position="161"/>
    </location>
</feature>